<keyword evidence="1" id="KW-0966">Cell projection</keyword>
<gene>
    <name evidence="1" type="ORF">SAMN05421666_3312</name>
</gene>
<evidence type="ECO:0000313" key="1">
    <source>
        <dbReference type="EMBL" id="SIS25567.1"/>
    </source>
</evidence>
<evidence type="ECO:0000313" key="2">
    <source>
        <dbReference type="Proteomes" id="UP000186019"/>
    </source>
</evidence>
<protein>
    <submittedName>
        <fullName evidence="1">Flagellar assembly protein FliH</fullName>
    </submittedName>
</protein>
<keyword evidence="2" id="KW-1185">Reference proteome</keyword>
<dbReference type="AlphaFoldDB" id="A0A1N7HL36"/>
<sequence>MMSIAHLLEDFGTELGDISLTISDATLEQERIDAYENGYKAGWQDAVKAASEDADRVGSDFAGNLQDISFTLAEAQRDLLATLRPLLTGMVESVLPHLAHRTIGDHVVQTIERMAQTAMQGPLRLVTAPGNADALQTLIEDREMTDTTVEIEPSLGEGQIHIRATGSEQEIDLDAVLAQIDTALSGFFEEHQKDIA</sequence>
<keyword evidence="1" id="KW-0282">Flagellum</keyword>
<dbReference type="EMBL" id="FTNV01000004">
    <property type="protein sequence ID" value="SIS25567.1"/>
    <property type="molecule type" value="Genomic_DNA"/>
</dbReference>
<name>A0A1N7HL36_9RHOB</name>
<accession>A0A1N7HL36</accession>
<dbReference type="RefSeq" id="WP_139194258.1">
    <property type="nucleotide sequence ID" value="NZ_FTNV01000004.1"/>
</dbReference>
<reference evidence="1 2" key="1">
    <citation type="submission" date="2017-01" db="EMBL/GenBank/DDBJ databases">
        <authorList>
            <person name="Mah S.A."/>
            <person name="Swanson W.J."/>
            <person name="Moy G.W."/>
            <person name="Vacquier V.D."/>
        </authorList>
    </citation>
    <scope>NUCLEOTIDE SEQUENCE [LARGE SCALE GENOMIC DNA]</scope>
    <source>
        <strain evidence="1 2">DSM 29590</strain>
    </source>
</reference>
<dbReference type="STRING" id="573024.SAMN05216208_3288"/>
<organism evidence="1 2">
    <name type="scientific">Roseovarius nanhaiticus</name>
    <dbReference type="NCBI Taxonomy" id="573024"/>
    <lineage>
        <taxon>Bacteria</taxon>
        <taxon>Pseudomonadati</taxon>
        <taxon>Pseudomonadota</taxon>
        <taxon>Alphaproteobacteria</taxon>
        <taxon>Rhodobacterales</taxon>
        <taxon>Roseobacteraceae</taxon>
        <taxon>Roseovarius</taxon>
    </lineage>
</organism>
<keyword evidence="1" id="KW-0969">Cilium</keyword>
<dbReference type="OrthoDB" id="7870971at2"/>
<proteinExistence type="predicted"/>
<dbReference type="Proteomes" id="UP000186019">
    <property type="component" value="Unassembled WGS sequence"/>
</dbReference>